<dbReference type="EMBL" id="CAICTM010002169">
    <property type="protein sequence ID" value="CAB9528201.1"/>
    <property type="molecule type" value="Genomic_DNA"/>
</dbReference>
<keyword evidence="7" id="KW-1185">Reference proteome</keyword>
<dbReference type="PANTHER" id="PTHR31469:SF8">
    <property type="entry name" value="OS07G0641000 PROTEIN"/>
    <property type="match status" value="1"/>
</dbReference>
<keyword evidence="1" id="KW-0808">Transferase</keyword>
<gene>
    <name evidence="6" type="ORF">SEMRO_2171_G317490.1</name>
</gene>
<sequence length="601" mass="68968">MPRAPVRASPKNISAKRGEKRSGSGPCNFPTILTAICCLMAVYLFAVSSSQRATIEQSQLLVAAQKRNTGNIIESSNQQKTTTTTKKTVEKSVEKTATPVMKKPGHEVAGLNCDPWGGPPNDVAAEMVYWKDIPQDAHFQSPFKNVGPKTKYLTFEPDEGGWNNIRMAMETAVTMALAMGRTLVLPPEQGMYLLHQKDKGQKNRFTFKDFFHFDSVETEHPHLTVISFTEFLQREAMTGHLRDARGKPSFPPRNQTNWDGKFHNYEMGKRGVFPWLRTVTKVLDWNMDKCLASFPKEPGPTGVASLKAAFADAKQIMEKIGAQKRINSYNNNPTPVDAPPEARIREMLATRQNLCIYDESFQQAPVVHAMGDNDSGARMLAHFYSFLFFEDWKHDQWTKRFVRDHLRYVDQIQCAAARWIDFLHMKARQFGEPNGNFYTMHIRRGDFQYKDTRIEADVIFESIRDVIPVNATLYIATDEKDRSFFKIFHKNYRVYFLDSNPPLAEGLNTNFYGMLDQLIASKGHVFAGTYYSTFTGYINRMRGYRSQTDKLPGYQRGEIDSYYYVPMNAKFAVKEYRPPHPPYWAREFPIGWREIDKSLEA</sequence>
<dbReference type="Pfam" id="PF10250">
    <property type="entry name" value="O-FucT"/>
    <property type="match status" value="1"/>
</dbReference>
<protein>
    <submittedName>
        <fullName evidence="6">GDP-fucose protein O-fucosyltransferase</fullName>
    </submittedName>
</protein>
<feature type="region of interest" description="Disordered" evidence="4">
    <location>
        <begin position="1"/>
        <end position="24"/>
    </location>
</feature>
<dbReference type="GO" id="GO:0016740">
    <property type="term" value="F:transferase activity"/>
    <property type="evidence" value="ECO:0007669"/>
    <property type="project" value="UniProtKB-KW"/>
</dbReference>
<reference evidence="6" key="1">
    <citation type="submission" date="2020-06" db="EMBL/GenBank/DDBJ databases">
        <authorList>
            <consortium name="Plant Systems Biology data submission"/>
        </authorList>
    </citation>
    <scope>NUCLEOTIDE SEQUENCE</scope>
    <source>
        <strain evidence="6">D6</strain>
    </source>
</reference>
<dbReference type="PANTHER" id="PTHR31469">
    <property type="entry name" value="OS07G0633600 PROTEIN"/>
    <property type="match status" value="1"/>
</dbReference>
<evidence type="ECO:0000256" key="5">
    <source>
        <dbReference type="SAM" id="Phobius"/>
    </source>
</evidence>
<dbReference type="AlphaFoldDB" id="A0A9N8EVV4"/>
<evidence type="ECO:0000313" key="6">
    <source>
        <dbReference type="EMBL" id="CAB9528201.1"/>
    </source>
</evidence>
<dbReference type="InterPro" id="IPR019378">
    <property type="entry name" value="GDP-Fuc_O-FucTrfase"/>
</dbReference>
<keyword evidence="5" id="KW-0472">Membrane</keyword>
<keyword evidence="5" id="KW-0812">Transmembrane</keyword>
<dbReference type="Proteomes" id="UP001153069">
    <property type="component" value="Unassembled WGS sequence"/>
</dbReference>
<keyword evidence="3" id="KW-0119">Carbohydrate metabolism</keyword>
<dbReference type="Gene3D" id="3.40.50.11350">
    <property type="match status" value="1"/>
</dbReference>
<evidence type="ECO:0000313" key="7">
    <source>
        <dbReference type="Proteomes" id="UP001153069"/>
    </source>
</evidence>
<organism evidence="6 7">
    <name type="scientific">Seminavis robusta</name>
    <dbReference type="NCBI Taxonomy" id="568900"/>
    <lineage>
        <taxon>Eukaryota</taxon>
        <taxon>Sar</taxon>
        <taxon>Stramenopiles</taxon>
        <taxon>Ochrophyta</taxon>
        <taxon>Bacillariophyta</taxon>
        <taxon>Bacillariophyceae</taxon>
        <taxon>Bacillariophycidae</taxon>
        <taxon>Naviculales</taxon>
        <taxon>Naviculaceae</taxon>
        <taxon>Seminavis</taxon>
    </lineage>
</organism>
<evidence type="ECO:0000256" key="1">
    <source>
        <dbReference type="ARBA" id="ARBA00022679"/>
    </source>
</evidence>
<accession>A0A9N8EVV4</accession>
<comment type="caution">
    <text evidence="6">The sequence shown here is derived from an EMBL/GenBank/DDBJ whole genome shotgun (WGS) entry which is preliminary data.</text>
</comment>
<keyword evidence="2" id="KW-0294">Fucose metabolism</keyword>
<dbReference type="OrthoDB" id="202494at2759"/>
<evidence type="ECO:0000256" key="2">
    <source>
        <dbReference type="ARBA" id="ARBA00023253"/>
    </source>
</evidence>
<keyword evidence="5" id="KW-1133">Transmembrane helix</keyword>
<proteinExistence type="predicted"/>
<dbReference type="Gene3D" id="3.40.50.11340">
    <property type="match status" value="1"/>
</dbReference>
<name>A0A9N8EVV4_9STRA</name>
<evidence type="ECO:0000256" key="4">
    <source>
        <dbReference type="SAM" id="MobiDB-lite"/>
    </source>
</evidence>
<dbReference type="GO" id="GO:0006004">
    <property type="term" value="P:fucose metabolic process"/>
    <property type="evidence" value="ECO:0007669"/>
    <property type="project" value="UniProtKB-KW"/>
</dbReference>
<evidence type="ECO:0000256" key="3">
    <source>
        <dbReference type="ARBA" id="ARBA00023277"/>
    </source>
</evidence>
<dbReference type="CDD" id="cd11296">
    <property type="entry name" value="O-FucT_like"/>
    <property type="match status" value="1"/>
</dbReference>
<feature type="transmembrane region" description="Helical" evidence="5">
    <location>
        <begin position="27"/>
        <end position="46"/>
    </location>
</feature>